<sequence>MDVIIDRGAGIPLLRPVDVVVSPLCKGQPPQLALEPRIIRAFSVAVGEPAAADALFDQKALGLKYMDPVLLLAQLPLGSPLAMLLPYVGKPAKCISAMPGVAPAAIAALSNGVRSIALDARWGYAKGLGVAAALAESLGVEVQLIAPTATLPGSIYVRSNVPAAVRRGLVGVAPGDVGPGGEQFSPIFADLEGGEWEEPDYSQALERVAAVLGIKPEALSDVVELGALAYKTALDLFTARQLGYLTKWGLLEPIAGGFRASAKLLYLAALINSG</sequence>
<protein>
    <submittedName>
        <fullName evidence="1">Uncharacterized protein</fullName>
    </submittedName>
</protein>
<accession>A0ACC6UYK8</accession>
<name>A0ACC6UYK8_9CREN</name>
<proteinExistence type="predicted"/>
<organism evidence="1 2">
    <name type="scientific">Thermoproteus sp. AZ2</name>
    <dbReference type="NCBI Taxonomy" id="1609232"/>
    <lineage>
        <taxon>Archaea</taxon>
        <taxon>Thermoproteota</taxon>
        <taxon>Thermoprotei</taxon>
        <taxon>Thermoproteales</taxon>
        <taxon>Thermoproteaceae</taxon>
        <taxon>Thermoproteus</taxon>
    </lineage>
</organism>
<evidence type="ECO:0000313" key="2">
    <source>
        <dbReference type="Proteomes" id="UP000033636"/>
    </source>
</evidence>
<reference evidence="1" key="1">
    <citation type="submission" date="2024-07" db="EMBL/GenBank/DDBJ databases">
        <title>Metagenome and Metagenome-Assembled Genomes of Archaea from a hot spring from the geothermal field of Los Azufres, Mexico.</title>
        <authorList>
            <person name="Marin-Paredes R."/>
            <person name="Martinez-Romero E."/>
            <person name="Servin-Garciduenas L.E."/>
        </authorList>
    </citation>
    <scope>NUCLEOTIDE SEQUENCE</scope>
</reference>
<dbReference type="Proteomes" id="UP000033636">
    <property type="component" value="Unassembled WGS sequence"/>
</dbReference>
<comment type="caution">
    <text evidence="1">The sequence shown here is derived from an EMBL/GenBank/DDBJ whole genome shotgun (WGS) entry which is preliminary data.</text>
</comment>
<evidence type="ECO:0000313" key="1">
    <source>
        <dbReference type="EMBL" id="MFB6489815.1"/>
    </source>
</evidence>
<dbReference type="EMBL" id="JZWT02000002">
    <property type="protein sequence ID" value="MFB6489815.1"/>
    <property type="molecule type" value="Genomic_DNA"/>
</dbReference>
<gene>
    <name evidence="1" type="ORF">TU35_000975</name>
</gene>